<accession>A0A9W7KR63</accession>
<protein>
    <submittedName>
        <fullName evidence="3">Glycosyltransferase</fullName>
    </submittedName>
</protein>
<dbReference type="PANTHER" id="PTHR43685">
    <property type="entry name" value="GLYCOSYLTRANSFERASE"/>
    <property type="match status" value="1"/>
</dbReference>
<evidence type="ECO:0000256" key="1">
    <source>
        <dbReference type="SAM" id="MobiDB-lite"/>
    </source>
</evidence>
<sequence>MLERNPAPRARAGGRAAASAGRRSGARIQGEATITGMLGGRPMETGGGESAPGVPEQDATPLFTIITPCLNRAALVAEAVDSVLAQDGVAQDGVTVEHILVDGGSTDGTLEVLARYPHLRVLSGPDRGVYDAINRGLAIARGAVIGHLNSDDLLLPGALSAVARALAAAPDADAACGGATVVEAHGTGRMRTSCGYDDPGMKTLRPADLCRGVPIINARFFRRGLYERVGLYDPSYRYAGDREFLIRAWTAGMKTVPVPERVYVYRQHAGSMTIVGGMRQMVPWLDEHLRLARRVMDDPASPPALRREARNWHAFEVGRAAGRALAAGAPGQAARLALGGAATDPVWPARFAWQATGYCVRHYCLPRLERAKERSGTP</sequence>
<organism evidence="3 4">
    <name type="scientific">Roseomonas genomospecies 6</name>
    <dbReference type="NCBI Taxonomy" id="214106"/>
    <lineage>
        <taxon>Bacteria</taxon>
        <taxon>Pseudomonadati</taxon>
        <taxon>Pseudomonadota</taxon>
        <taxon>Alphaproteobacteria</taxon>
        <taxon>Acetobacterales</taxon>
        <taxon>Roseomonadaceae</taxon>
        <taxon>Roseomonas</taxon>
    </lineage>
</organism>
<comment type="caution">
    <text evidence="3">The sequence shown here is derived from an EMBL/GenBank/DDBJ whole genome shotgun (WGS) entry which is preliminary data.</text>
</comment>
<proteinExistence type="predicted"/>
<dbReference type="CDD" id="cd06433">
    <property type="entry name" value="GT_2_WfgS_like"/>
    <property type="match status" value="1"/>
</dbReference>
<evidence type="ECO:0000313" key="3">
    <source>
        <dbReference type="EMBL" id="KAA0678242.1"/>
    </source>
</evidence>
<dbReference type="InterPro" id="IPR050834">
    <property type="entry name" value="Glycosyltransf_2"/>
</dbReference>
<feature type="region of interest" description="Disordered" evidence="1">
    <location>
        <begin position="1"/>
        <end position="56"/>
    </location>
</feature>
<dbReference type="Gene3D" id="3.90.550.10">
    <property type="entry name" value="Spore Coat Polysaccharide Biosynthesis Protein SpsA, Chain A"/>
    <property type="match status" value="1"/>
</dbReference>
<dbReference type="Proteomes" id="UP000480854">
    <property type="component" value="Unassembled WGS sequence"/>
</dbReference>
<gene>
    <name evidence="3" type="ORF">DS843_20530</name>
</gene>
<dbReference type="InterPro" id="IPR001173">
    <property type="entry name" value="Glyco_trans_2-like"/>
</dbReference>
<evidence type="ECO:0000259" key="2">
    <source>
        <dbReference type="Pfam" id="PF00535"/>
    </source>
</evidence>
<dbReference type="InterPro" id="IPR029044">
    <property type="entry name" value="Nucleotide-diphossugar_trans"/>
</dbReference>
<dbReference type="AlphaFoldDB" id="A0A9W7KR63"/>
<feature type="compositionally biased region" description="Low complexity" evidence="1">
    <location>
        <begin position="7"/>
        <end position="27"/>
    </location>
</feature>
<dbReference type="PANTHER" id="PTHR43685:SF2">
    <property type="entry name" value="GLYCOSYLTRANSFERASE 2-LIKE DOMAIN-CONTAINING PROTEIN"/>
    <property type="match status" value="1"/>
</dbReference>
<dbReference type="SUPFAM" id="SSF53448">
    <property type="entry name" value="Nucleotide-diphospho-sugar transferases"/>
    <property type="match status" value="1"/>
</dbReference>
<feature type="domain" description="Glycosyltransferase 2-like" evidence="2">
    <location>
        <begin position="64"/>
        <end position="204"/>
    </location>
</feature>
<keyword evidence="4" id="KW-1185">Reference proteome</keyword>
<dbReference type="OrthoDB" id="7296636at2"/>
<dbReference type="Pfam" id="PF00535">
    <property type="entry name" value="Glycos_transf_2"/>
    <property type="match status" value="1"/>
</dbReference>
<evidence type="ECO:0000313" key="4">
    <source>
        <dbReference type="Proteomes" id="UP000480854"/>
    </source>
</evidence>
<reference evidence="3 4" key="1">
    <citation type="submission" date="2018-07" db="EMBL/GenBank/DDBJ databases">
        <title>Genome sequence of Azospirillum sp. ATCC 49961.</title>
        <authorList>
            <person name="Sant'Anna F.H."/>
            <person name="Baldani J.I."/>
            <person name="Zilli J.E."/>
            <person name="Reis V.M."/>
            <person name="Hartmann A."/>
            <person name="Cruz L."/>
            <person name="de Souza E.M."/>
            <person name="de Oliveira Pedrosa F."/>
            <person name="Passaglia L.M.P."/>
        </authorList>
    </citation>
    <scope>NUCLEOTIDE SEQUENCE [LARGE SCALE GENOMIC DNA]</scope>
    <source>
        <strain evidence="3 4">ATCC 49961</strain>
    </source>
</reference>
<name>A0A9W7KR63_9PROT</name>
<dbReference type="EMBL" id="QOKW01000018">
    <property type="protein sequence ID" value="KAA0678242.1"/>
    <property type="molecule type" value="Genomic_DNA"/>
</dbReference>